<reference evidence="3" key="3">
    <citation type="submission" date="2015-06" db="UniProtKB">
        <authorList>
            <consortium name="EnsemblMetazoa"/>
        </authorList>
    </citation>
    <scope>IDENTIFICATION</scope>
</reference>
<proteinExistence type="predicted"/>
<dbReference type="OrthoDB" id="529273at2759"/>
<feature type="signal peptide" evidence="1">
    <location>
        <begin position="1"/>
        <end position="19"/>
    </location>
</feature>
<dbReference type="EMBL" id="KB307198">
    <property type="protein sequence ID" value="ELT99117.1"/>
    <property type="molecule type" value="Genomic_DNA"/>
</dbReference>
<organism evidence="2">
    <name type="scientific">Capitella teleta</name>
    <name type="common">Polychaete worm</name>
    <dbReference type="NCBI Taxonomy" id="283909"/>
    <lineage>
        <taxon>Eukaryota</taxon>
        <taxon>Metazoa</taxon>
        <taxon>Spiralia</taxon>
        <taxon>Lophotrochozoa</taxon>
        <taxon>Annelida</taxon>
        <taxon>Polychaeta</taxon>
        <taxon>Sedentaria</taxon>
        <taxon>Scolecida</taxon>
        <taxon>Capitellidae</taxon>
        <taxon>Capitella</taxon>
    </lineage>
</organism>
<dbReference type="HOGENOM" id="CLU_799850_0_0_1"/>
<accession>R7TZQ9</accession>
<dbReference type="AlphaFoldDB" id="R7TZQ9"/>
<evidence type="ECO:0000256" key="1">
    <source>
        <dbReference type="SAM" id="SignalP"/>
    </source>
</evidence>
<evidence type="ECO:0000313" key="3">
    <source>
        <dbReference type="EnsemblMetazoa" id="CapteP215445"/>
    </source>
</evidence>
<keyword evidence="4" id="KW-1185">Reference proteome</keyword>
<evidence type="ECO:0000313" key="4">
    <source>
        <dbReference type="Proteomes" id="UP000014760"/>
    </source>
</evidence>
<feature type="chain" id="PRO_5008787507" evidence="1">
    <location>
        <begin position="20"/>
        <end position="347"/>
    </location>
</feature>
<evidence type="ECO:0000313" key="2">
    <source>
        <dbReference type="EMBL" id="ELT99117.1"/>
    </source>
</evidence>
<keyword evidence="1" id="KW-0732">Signal</keyword>
<dbReference type="Proteomes" id="UP000014760">
    <property type="component" value="Unassembled WGS sequence"/>
</dbReference>
<dbReference type="EMBL" id="AMQN01001964">
    <property type="status" value="NOT_ANNOTATED_CDS"/>
    <property type="molecule type" value="Genomic_DNA"/>
</dbReference>
<protein>
    <submittedName>
        <fullName evidence="2 3">Uncharacterized protein</fullName>
    </submittedName>
</protein>
<dbReference type="EnsemblMetazoa" id="CapteT215445">
    <property type="protein sequence ID" value="CapteP215445"/>
    <property type="gene ID" value="CapteG215445"/>
</dbReference>
<reference evidence="2 4" key="2">
    <citation type="journal article" date="2013" name="Nature">
        <title>Insights into bilaterian evolution from three spiralian genomes.</title>
        <authorList>
            <person name="Simakov O."/>
            <person name="Marletaz F."/>
            <person name="Cho S.J."/>
            <person name="Edsinger-Gonzales E."/>
            <person name="Havlak P."/>
            <person name="Hellsten U."/>
            <person name="Kuo D.H."/>
            <person name="Larsson T."/>
            <person name="Lv J."/>
            <person name="Arendt D."/>
            <person name="Savage R."/>
            <person name="Osoegawa K."/>
            <person name="de Jong P."/>
            <person name="Grimwood J."/>
            <person name="Chapman J.A."/>
            <person name="Shapiro H."/>
            <person name="Aerts A."/>
            <person name="Otillar R.P."/>
            <person name="Terry A.Y."/>
            <person name="Boore J.L."/>
            <person name="Grigoriev I.V."/>
            <person name="Lindberg D.R."/>
            <person name="Seaver E.C."/>
            <person name="Weisblat D.A."/>
            <person name="Putnam N.H."/>
            <person name="Rokhsar D.S."/>
        </authorList>
    </citation>
    <scope>NUCLEOTIDE SEQUENCE</scope>
    <source>
        <strain evidence="2 4">I ESC-2004</strain>
    </source>
</reference>
<name>R7TZQ9_CAPTE</name>
<reference evidence="4" key="1">
    <citation type="submission" date="2012-12" db="EMBL/GenBank/DDBJ databases">
        <authorList>
            <person name="Hellsten U."/>
            <person name="Grimwood J."/>
            <person name="Chapman J.A."/>
            <person name="Shapiro H."/>
            <person name="Aerts A."/>
            <person name="Otillar R.P."/>
            <person name="Terry A.Y."/>
            <person name="Boore J.L."/>
            <person name="Simakov O."/>
            <person name="Marletaz F."/>
            <person name="Cho S.-J."/>
            <person name="Edsinger-Gonzales E."/>
            <person name="Havlak P."/>
            <person name="Kuo D.-H."/>
            <person name="Larsson T."/>
            <person name="Lv J."/>
            <person name="Arendt D."/>
            <person name="Savage R."/>
            <person name="Osoegawa K."/>
            <person name="de Jong P."/>
            <person name="Lindberg D.R."/>
            <person name="Seaver E.C."/>
            <person name="Weisblat D.A."/>
            <person name="Putnam N.H."/>
            <person name="Grigoriev I.V."/>
            <person name="Rokhsar D.S."/>
        </authorList>
    </citation>
    <scope>NUCLEOTIDE SEQUENCE</scope>
    <source>
        <strain evidence="4">I ESC-2004</strain>
    </source>
</reference>
<dbReference type="STRING" id="283909.R7TZQ9"/>
<gene>
    <name evidence="2" type="ORF">CAPTEDRAFT_215445</name>
</gene>
<sequence>MALLYVLILVIVDIEVGCSLQWNQLNLPNSHIEPFFFRHRQFAEDCLHSDSCPYKGDSELLCSQNGRFCKAVNLFMDLRAVSTDTLKIGGRVLNDADMFLDGELGGKCIINETLQHSWTKYSSGDYINNMKSWYGQLIRFFTKKSFNFDEHCDEIIEIPTMVVRWGSNSGYNIYDHFVDFISLYLSQHVNGSFNTDIKIIMWYTRKEYVDNFKGVWPVFTKYDIESLRNYLGKRISGCEGSSLYNSFAQHLLHRLNVEETDYKILKALQAENGFDLKIANFTKAIPLVAQLKGEHPPLEIGMEYTNYNNYHLDVNETLRLIYKAVRYVENHELYERKMRKHQTRTEL</sequence>